<gene>
    <name evidence="3" type="ORF">EWB00_010525</name>
</gene>
<accession>A0A4Z2DNZ6</accession>
<feature type="domain" description="Rho-GAP" evidence="2">
    <location>
        <begin position="1009"/>
        <end position="1218"/>
    </location>
</feature>
<dbReference type="SMART" id="SM00324">
    <property type="entry name" value="RhoGAP"/>
    <property type="match status" value="1"/>
</dbReference>
<dbReference type="PANTHER" id="PTHR12659">
    <property type="entry name" value="RHO-TYPE GTPASE ACTIVATING PROTEIN"/>
    <property type="match status" value="1"/>
</dbReference>
<dbReference type="Gene3D" id="3.30.530.20">
    <property type="match status" value="1"/>
</dbReference>
<evidence type="ECO:0000313" key="4">
    <source>
        <dbReference type="Proteomes" id="UP000311919"/>
    </source>
</evidence>
<proteinExistence type="predicted"/>
<protein>
    <submittedName>
        <fullName evidence="3">Rho GTPase-activating protein</fullName>
    </submittedName>
</protein>
<feature type="compositionally biased region" description="Low complexity" evidence="1">
    <location>
        <begin position="792"/>
        <end position="801"/>
    </location>
</feature>
<reference evidence="3 4" key="1">
    <citation type="submission" date="2019-03" db="EMBL/GenBank/DDBJ databases">
        <title>An improved genome assembly of the fluke Schistosoma japonicum.</title>
        <authorList>
            <person name="Hu W."/>
            <person name="Luo F."/>
            <person name="Yin M."/>
            <person name="Mo X."/>
            <person name="Sun C."/>
            <person name="Wu Q."/>
            <person name="Zhu B."/>
            <person name="Xiang M."/>
            <person name="Wang J."/>
            <person name="Wang Y."/>
            <person name="Zhang T."/>
            <person name="Xu B."/>
            <person name="Zheng H."/>
            <person name="Feng Z."/>
        </authorList>
    </citation>
    <scope>NUCLEOTIDE SEQUENCE [LARGE SCALE GENOMIC DNA]</scope>
    <source>
        <strain evidence="3">HuSjv2</strain>
        <tissue evidence="3">Worms</tissue>
    </source>
</reference>
<comment type="caution">
    <text evidence="3">The sequence shown here is derived from an EMBL/GenBank/DDBJ whole genome shotgun (WGS) entry which is preliminary data.</text>
</comment>
<feature type="region of interest" description="Disordered" evidence="1">
    <location>
        <begin position="549"/>
        <end position="628"/>
    </location>
</feature>
<dbReference type="Pfam" id="PF00620">
    <property type="entry name" value="RhoGAP"/>
    <property type="match status" value="1"/>
</dbReference>
<keyword evidence="4" id="KW-1185">Reference proteome</keyword>
<evidence type="ECO:0000259" key="2">
    <source>
        <dbReference type="PROSITE" id="PS50238"/>
    </source>
</evidence>
<organism evidence="3 4">
    <name type="scientific">Schistosoma japonicum</name>
    <name type="common">Blood fluke</name>
    <dbReference type="NCBI Taxonomy" id="6182"/>
    <lineage>
        <taxon>Eukaryota</taxon>
        <taxon>Metazoa</taxon>
        <taxon>Spiralia</taxon>
        <taxon>Lophotrochozoa</taxon>
        <taxon>Platyhelminthes</taxon>
        <taxon>Trematoda</taxon>
        <taxon>Digenea</taxon>
        <taxon>Strigeidida</taxon>
        <taxon>Schistosomatoidea</taxon>
        <taxon>Schistosomatidae</taxon>
        <taxon>Schistosoma</taxon>
    </lineage>
</organism>
<feature type="compositionally biased region" description="Polar residues" evidence="1">
    <location>
        <begin position="615"/>
        <end position="628"/>
    </location>
</feature>
<dbReference type="GO" id="GO:0005096">
    <property type="term" value="F:GTPase activator activity"/>
    <property type="evidence" value="ECO:0007669"/>
    <property type="project" value="TreeGrafter"/>
</dbReference>
<feature type="compositionally biased region" description="Low complexity" evidence="1">
    <location>
        <begin position="153"/>
        <end position="172"/>
    </location>
</feature>
<feature type="compositionally biased region" description="Low complexity" evidence="1">
    <location>
        <begin position="505"/>
        <end position="535"/>
    </location>
</feature>
<feature type="region of interest" description="Disordered" evidence="1">
    <location>
        <begin position="1175"/>
        <end position="1197"/>
    </location>
</feature>
<evidence type="ECO:0000313" key="3">
    <source>
        <dbReference type="EMBL" id="TNN18231.1"/>
    </source>
</evidence>
<dbReference type="OrthoDB" id="10003330at2759"/>
<dbReference type="GO" id="GO:0007165">
    <property type="term" value="P:signal transduction"/>
    <property type="evidence" value="ECO:0007669"/>
    <property type="project" value="InterPro"/>
</dbReference>
<dbReference type="Proteomes" id="UP000311919">
    <property type="component" value="Unassembled WGS sequence"/>
</dbReference>
<dbReference type="Gene3D" id="1.10.555.10">
    <property type="entry name" value="Rho GTPase activation protein"/>
    <property type="match status" value="1"/>
</dbReference>
<feature type="compositionally biased region" description="Low complexity" evidence="1">
    <location>
        <begin position="549"/>
        <end position="572"/>
    </location>
</feature>
<dbReference type="InterPro" id="IPR023393">
    <property type="entry name" value="START-like_dom_sf"/>
</dbReference>
<feature type="region of interest" description="Disordered" evidence="1">
    <location>
        <begin position="150"/>
        <end position="174"/>
    </location>
</feature>
<feature type="non-terminal residue" evidence="3">
    <location>
        <position position="1515"/>
    </location>
</feature>
<feature type="compositionally biased region" description="Basic residues" evidence="1">
    <location>
        <begin position="210"/>
        <end position="219"/>
    </location>
</feature>
<dbReference type="PANTHER" id="PTHR12659:SF7">
    <property type="entry name" value="CROSSVEINLESS C, ISOFORM C"/>
    <property type="match status" value="1"/>
</dbReference>
<feature type="region of interest" description="Disordered" evidence="1">
    <location>
        <begin position="198"/>
        <end position="270"/>
    </location>
</feature>
<feature type="non-terminal residue" evidence="3">
    <location>
        <position position="1"/>
    </location>
</feature>
<feature type="region of interest" description="Disordered" evidence="1">
    <location>
        <begin position="792"/>
        <end position="818"/>
    </location>
</feature>
<feature type="region of interest" description="Disordered" evidence="1">
    <location>
        <begin position="498"/>
        <end position="535"/>
    </location>
</feature>
<feature type="compositionally biased region" description="Polar residues" evidence="1">
    <location>
        <begin position="588"/>
        <end position="598"/>
    </location>
</feature>
<name>A0A4Z2DNZ6_SCHJA</name>
<dbReference type="PROSITE" id="PS50238">
    <property type="entry name" value="RHOGAP"/>
    <property type="match status" value="1"/>
</dbReference>
<feature type="compositionally biased region" description="Polar residues" evidence="1">
    <location>
        <begin position="220"/>
        <end position="270"/>
    </location>
</feature>
<feature type="compositionally biased region" description="Low complexity" evidence="1">
    <location>
        <begin position="601"/>
        <end position="614"/>
    </location>
</feature>
<dbReference type="SUPFAM" id="SSF48350">
    <property type="entry name" value="GTPase activation domain, GAP"/>
    <property type="match status" value="1"/>
</dbReference>
<evidence type="ECO:0000256" key="1">
    <source>
        <dbReference type="SAM" id="MobiDB-lite"/>
    </source>
</evidence>
<sequence length="1515" mass="171253">LNYSTALKNTDHHIKLTATTASPSVAHNTITTTATLIDNYHPAHLKSTINLPGKSSDPLNRRTLVNFPTNHTLNKTILSSNDCLTWHCRSDRVNRKATNHLTNNDQFTSIRIKPSVVPFNYKQEIITMPDNNNSNINDRKPVGELTLTERRTQQQQQQPYQPLTQPPQSQQQFISAYSEDKSNTLTVSFKENTSDKVKFIDTRRTTPRQLKQHQSKRGHSQTSTTVLPLTETNQKYSPSTNYSQLEKSKTTSGNYHSSIEKPTSVQQHTNSSDLATSLIRTASFHLKSTLSRLKRSNSGHSDKPIFTTTTTTTVPTTPTTIHTIDLPSVKTTDDTLLRHNSLSSENNKSIELVNDSNTNKNHLNKEFNNNNSNLSSSSSICTKWSTRLGPPPPPCTDICPKCTSIPTFYETDTVITTTGTRVMPSNIKNSKNDSALYSNITTTTTNGSNINSSGSVFHLLPRCERNNKISLLPDDCADFGGFGRINFRTGSFMGRYPNYSRTNHQLQQPQRGQYLQSGNINSSSIQQQQHQSQSLSDYRPLYLSVQPYATSSSSSNTTRSAPSPSLSSITSTHGMLSSPAEYHEHCQLKSQPQVTYRRSQNKSLNLKTSSSSSSVTMTGLTRSPRVNSIHNPQSLIMNNYHVSNPDEYSIPVQHHEMLLSKSSSPSPSCVSPHPELDPILERLLLDVTSIDEYRTALHSHGSVTPPTSTIRQLPIQRMHTSLGSSDPESISRSVEQITKRNITDEQQNVLHNIWDLNKQINDLIQMEFNYKQKQPTISKSQSPYGTLMSTTTTAIGSGSSAPKKHPFRWSSRTRSSSHKKILLTHTQSTVGQNIQQHHDHPYLINTKQDDSVIHLSSNSLQSTPIKSIRNTRNNKSMKNYIKNNKMIITPINCDPNQLDLMNATLIQLASITEKHCSINRSPFSWRFMKYRALLTSGDTNFLTNSLSTSPLSDKKTFSNVNSNEAYIPNQKSSELNSFLHHQTLQSPNCERIPQLSIHCISYTGPVFGQSLSSWQRRLGYPLPPAIIHMMDHLELNGTTAHGLFRRPGGKSRILALREEIERDLCWRKFDDWQPYDIADLLKQFFRELPECLFTSKLATVLVNVYICVPNSIQIDLLRWILISLPDENRIVLQKLLYLLNHLSRHSDVTEMTANNLAVCFAPSLYRLIKPSPLSNQGVSLSPRRLRRTTSGPDPKDLADQRAAQLSLSAMINLAPNLFQISSSLLSHSTLLTSLTPFAQDLETLIPNGDWPQWIQSSLSDLLRECSSSKSKGWNTINRDIMKYYNVDSNYNELMDNFEIHYKKMPNSTELKTTPNTLRLWRCSLYIPEINPRVILNRFVENRSSWDPEITEMTIVDQISDCVDLCELHLSNIYPQPQCHLHLLRGIQYTLEDGSCAMLSESICNSAFSNIHTTHSLSTTFSSINSTINVLGHVYEDHVYIRPDNNSQGCRVYLLSRVDLKGYGPDWYMNQWGHTLYRRLFHLRKSFEKSKSPILVYELDESISRPSPPPYTSMIN</sequence>
<dbReference type="GO" id="GO:0035023">
    <property type="term" value="P:regulation of Rho protein signal transduction"/>
    <property type="evidence" value="ECO:0007669"/>
    <property type="project" value="TreeGrafter"/>
</dbReference>
<dbReference type="GO" id="GO:0030036">
    <property type="term" value="P:actin cytoskeleton organization"/>
    <property type="evidence" value="ECO:0007669"/>
    <property type="project" value="TreeGrafter"/>
</dbReference>
<dbReference type="EMBL" id="SKCS01000080">
    <property type="protein sequence ID" value="TNN18231.1"/>
    <property type="molecule type" value="Genomic_DNA"/>
</dbReference>
<dbReference type="InterPro" id="IPR000198">
    <property type="entry name" value="RhoGAP_dom"/>
</dbReference>
<dbReference type="STRING" id="6182.A0A4Z2DNZ6"/>
<dbReference type="InterPro" id="IPR008936">
    <property type="entry name" value="Rho_GTPase_activation_prot"/>
</dbReference>
<dbReference type="SUPFAM" id="SSF55961">
    <property type="entry name" value="Bet v1-like"/>
    <property type="match status" value="1"/>
</dbReference>